<reference evidence="4 5" key="1">
    <citation type="submission" date="2021-03" db="EMBL/GenBank/DDBJ databases">
        <title>Genomic Encyclopedia of Type Strains, Phase IV (KMG-IV): sequencing the most valuable type-strain genomes for metagenomic binning, comparative biology and taxonomic classification.</title>
        <authorList>
            <person name="Goeker M."/>
        </authorList>
    </citation>
    <scope>NUCLEOTIDE SEQUENCE [LARGE SCALE GENOMIC DNA]</scope>
    <source>
        <strain evidence="4 5">DSM 21600</strain>
    </source>
</reference>
<dbReference type="Gene3D" id="3.40.50.720">
    <property type="entry name" value="NAD(P)-binding Rossmann-like Domain"/>
    <property type="match status" value="1"/>
</dbReference>
<dbReference type="RefSeq" id="WP_209947125.1">
    <property type="nucleotide sequence ID" value="NZ_JAGGJU010000010.1"/>
</dbReference>
<comment type="caution">
    <text evidence="4">The sequence shown here is derived from an EMBL/GenBank/DDBJ whole genome shotgun (WGS) entry which is preliminary data.</text>
</comment>
<dbReference type="InterPro" id="IPR020904">
    <property type="entry name" value="Sc_DH/Rdtase_CS"/>
</dbReference>
<keyword evidence="5" id="KW-1185">Reference proteome</keyword>
<name>A0ABS4E2Y0_9HYPH</name>
<dbReference type="InterPro" id="IPR057326">
    <property type="entry name" value="KR_dom"/>
</dbReference>
<dbReference type="PRINTS" id="PR00081">
    <property type="entry name" value="GDHRDH"/>
</dbReference>
<dbReference type="Proteomes" id="UP000759443">
    <property type="component" value="Unassembled WGS sequence"/>
</dbReference>
<dbReference type="SUPFAM" id="SSF51735">
    <property type="entry name" value="NAD(P)-binding Rossmann-fold domains"/>
    <property type="match status" value="1"/>
</dbReference>
<comment type="similarity">
    <text evidence="1">Belongs to the short-chain dehydrogenases/reductases (SDR) family.</text>
</comment>
<dbReference type="PANTHER" id="PTHR43550">
    <property type="entry name" value="3-KETODIHYDROSPHINGOSINE REDUCTASE"/>
    <property type="match status" value="1"/>
</dbReference>
<dbReference type="InterPro" id="IPR002347">
    <property type="entry name" value="SDR_fam"/>
</dbReference>
<evidence type="ECO:0000313" key="5">
    <source>
        <dbReference type="Proteomes" id="UP000759443"/>
    </source>
</evidence>
<evidence type="ECO:0000313" key="4">
    <source>
        <dbReference type="EMBL" id="MBP1852294.1"/>
    </source>
</evidence>
<keyword evidence="2" id="KW-0472">Membrane</keyword>
<organism evidence="4 5">
    <name type="scientific">Rhizobium halophytocola</name>
    <dbReference type="NCBI Taxonomy" id="735519"/>
    <lineage>
        <taxon>Bacteria</taxon>
        <taxon>Pseudomonadati</taxon>
        <taxon>Pseudomonadota</taxon>
        <taxon>Alphaproteobacteria</taxon>
        <taxon>Hyphomicrobiales</taxon>
        <taxon>Rhizobiaceae</taxon>
        <taxon>Rhizobium/Agrobacterium group</taxon>
        <taxon>Rhizobium</taxon>
    </lineage>
</organism>
<dbReference type="PRINTS" id="PR00080">
    <property type="entry name" value="SDRFAMILY"/>
</dbReference>
<accession>A0ABS4E2Y0</accession>
<dbReference type="PROSITE" id="PS00061">
    <property type="entry name" value="ADH_SHORT"/>
    <property type="match status" value="1"/>
</dbReference>
<sequence>MKTYDHVIITGGSSGIGLALAGAYLERGAKVTLIARSLERLDRAVVTLSAISGDCAERLFAAVAHVEDSAEMRNAVASAVARFGECNLLINSAGLVIPSAFDQMGEEAFAEQIEVNLVGTANAIRCVLQPMKARGAGTILVISSGAALIGIDGYSAYCASKAGLVGFAEALRTEIEPFGIDLAICYPPDTDTPQLAAELPLRSAAAARVMGTVAPWPVEAVAGRIVAGLDRRRREIHFGASLTLLARFGSLVRPILYWWFARGAQPEPRPGFQTSSNASNSDSYR</sequence>
<keyword evidence="2" id="KW-0812">Transmembrane</keyword>
<feature type="domain" description="Ketoreductase" evidence="3">
    <location>
        <begin position="5"/>
        <end position="183"/>
    </location>
</feature>
<proteinExistence type="inferred from homology"/>
<dbReference type="PANTHER" id="PTHR43550:SF3">
    <property type="entry name" value="3-KETODIHYDROSPHINGOSINE REDUCTASE"/>
    <property type="match status" value="1"/>
</dbReference>
<evidence type="ECO:0000259" key="3">
    <source>
        <dbReference type="SMART" id="SM00822"/>
    </source>
</evidence>
<feature type="transmembrane region" description="Helical" evidence="2">
    <location>
        <begin position="6"/>
        <end position="25"/>
    </location>
</feature>
<dbReference type="InterPro" id="IPR036291">
    <property type="entry name" value="NAD(P)-bd_dom_sf"/>
</dbReference>
<evidence type="ECO:0000256" key="2">
    <source>
        <dbReference type="SAM" id="Phobius"/>
    </source>
</evidence>
<keyword evidence="2" id="KW-1133">Transmembrane helix</keyword>
<dbReference type="EMBL" id="JAGGJU010000010">
    <property type="protein sequence ID" value="MBP1852294.1"/>
    <property type="molecule type" value="Genomic_DNA"/>
</dbReference>
<gene>
    <name evidence="4" type="ORF">J2Z17_003749</name>
</gene>
<evidence type="ECO:0000256" key="1">
    <source>
        <dbReference type="RuleBase" id="RU000363"/>
    </source>
</evidence>
<dbReference type="Pfam" id="PF00106">
    <property type="entry name" value="adh_short"/>
    <property type="match status" value="1"/>
</dbReference>
<dbReference type="SMART" id="SM00822">
    <property type="entry name" value="PKS_KR"/>
    <property type="match status" value="1"/>
</dbReference>
<protein>
    <submittedName>
        <fullName evidence="4">NAD(P)-dependent dehydrogenase (Short-subunit alcohol dehydrogenase family)</fullName>
    </submittedName>
</protein>